<name>A0A1V8TE12_9PEZI</name>
<dbReference type="GO" id="GO:0031124">
    <property type="term" value="P:mRNA 3'-end processing"/>
    <property type="evidence" value="ECO:0007669"/>
    <property type="project" value="UniProtKB-UniRule"/>
</dbReference>
<dbReference type="Pfam" id="PF06807">
    <property type="entry name" value="Clp1"/>
    <property type="match status" value="1"/>
</dbReference>
<evidence type="ECO:0000313" key="14">
    <source>
        <dbReference type="Proteomes" id="UP000192596"/>
    </source>
</evidence>
<dbReference type="STRING" id="1507870.A0A1V8TE12"/>
<dbReference type="InterPro" id="IPR010655">
    <property type="entry name" value="Clp1_C"/>
</dbReference>
<comment type="subunit">
    <text evidence="9">Component of a pre-mRNA cleavage factor complex. Interacts directly with PCF11.</text>
</comment>
<dbReference type="GO" id="GO:0051731">
    <property type="term" value="F:polynucleotide 5'-hydroxyl-kinase activity"/>
    <property type="evidence" value="ECO:0007669"/>
    <property type="project" value="InterPro"/>
</dbReference>
<feature type="binding site" evidence="9">
    <location>
        <position position="41"/>
    </location>
    <ligand>
        <name>ATP</name>
        <dbReference type="ChEBI" id="CHEBI:30616"/>
    </ligand>
</feature>
<dbReference type="Gene3D" id="2.60.120.1030">
    <property type="entry name" value="Clp1, DNA binding domain"/>
    <property type="match status" value="1"/>
</dbReference>
<keyword evidence="14" id="KW-1185">Reference proteome</keyword>
<dbReference type="Proteomes" id="UP000192596">
    <property type="component" value="Unassembled WGS sequence"/>
</dbReference>
<comment type="similarity">
    <text evidence="9">Belongs to the Clp1 family. Clp1 subfamily.</text>
</comment>
<comment type="function">
    <text evidence="1">Polynucleotide 5'-kinase involved in rRNA processing.</text>
</comment>
<dbReference type="GO" id="GO:0005524">
    <property type="term" value="F:ATP binding"/>
    <property type="evidence" value="ECO:0007669"/>
    <property type="project" value="UniProtKB-UniRule"/>
</dbReference>
<evidence type="ECO:0000256" key="6">
    <source>
        <dbReference type="ARBA" id="ARBA00022741"/>
    </source>
</evidence>
<reference evidence="14" key="1">
    <citation type="submission" date="2017-03" db="EMBL/GenBank/DDBJ databases">
        <title>Genomes of endolithic fungi from Antarctica.</title>
        <authorList>
            <person name="Coleine C."/>
            <person name="Masonjones S."/>
            <person name="Stajich J.E."/>
        </authorList>
    </citation>
    <scope>NUCLEOTIDE SEQUENCE [LARGE SCALE GENOMIC DNA]</scope>
    <source>
        <strain evidence="14">CCFEE 5527</strain>
    </source>
</reference>
<feature type="binding site" evidence="9">
    <location>
        <begin position="145"/>
        <end position="150"/>
    </location>
    <ligand>
        <name>ATP</name>
        <dbReference type="ChEBI" id="CHEBI:30616"/>
    </ligand>
</feature>
<dbReference type="GO" id="GO:0006388">
    <property type="term" value="P:tRNA splicing, via endonucleolytic cleavage and ligation"/>
    <property type="evidence" value="ECO:0007669"/>
    <property type="project" value="TreeGrafter"/>
</dbReference>
<evidence type="ECO:0000256" key="4">
    <source>
        <dbReference type="ARBA" id="ARBA00019824"/>
    </source>
</evidence>
<feature type="domain" description="Clp1 C-terminal" evidence="10">
    <location>
        <begin position="353"/>
        <end position="471"/>
    </location>
</feature>
<evidence type="ECO:0000259" key="12">
    <source>
        <dbReference type="Pfam" id="PF16575"/>
    </source>
</evidence>
<evidence type="ECO:0000256" key="1">
    <source>
        <dbReference type="ARBA" id="ARBA00003798"/>
    </source>
</evidence>
<dbReference type="Gene3D" id="2.40.30.330">
    <property type="entry name" value="Pre-mRNA cleavage complex subunit Clp1, C-terminal domain"/>
    <property type="match status" value="1"/>
</dbReference>
<dbReference type="PANTHER" id="PTHR12755:SF6">
    <property type="entry name" value="POLYRIBONUCLEOTIDE 5'-HYDROXYL-KINASE CLP1"/>
    <property type="match status" value="1"/>
</dbReference>
<sequence>MAFSLPGLGLSTAPQSLSTPLPSFAAAESVTRTQRLDERTEWRFEVAFGRQYTIKLTQGTAELWGTELAVGQTCNFNGYKGAVFTWHGCTLEITGDAESEYVAQETEHATEWLNVHGMLETLRAEAEDAGAQGEGPRVLVVGPDAVGKSSLLRSLAAWGVRVGRSPTVLNLDPREGLLSPAGCITAVTLSSQSDTESGFGITPVSGPTAASVRTPLIYSWPYASPTEHPAAFKSLLTHVALHVTGKLEATLAAKHSGLLIDSPGSLNDPKSSYDLLAHIISEFSITHLITIGSERMYNDLNRRFGQTRGDDKAIPVLRLTKPGGAVERDATFMKLLRAQEMRQYFFGPPYTPLNPHSHSITFSELSIYRARTPSDEADDAAYQPGMDYEPDGSSLSSGSLFEKVEPSTAMTASLMAIKFCSGSGVEESEIRDSAVMGWLYVADVDEMKKRVRFLAPHPQRWGDRALVWGGFPEAVGDLVT</sequence>
<dbReference type="FunCoup" id="A0A1V8TE12">
    <property type="interactions" value="1524"/>
</dbReference>
<evidence type="ECO:0000256" key="3">
    <source>
        <dbReference type="ARBA" id="ARBA00018706"/>
    </source>
</evidence>
<evidence type="ECO:0000256" key="5">
    <source>
        <dbReference type="ARBA" id="ARBA00022664"/>
    </source>
</evidence>
<protein>
    <recommendedName>
        <fullName evidence="4">Polynucleotide 5'-hydroxyl-kinase GRC3</fullName>
    </recommendedName>
    <alternativeName>
        <fullName evidence="3">Polynucleotide 5'-hydroxyl-kinase grc3</fullName>
    </alternativeName>
</protein>
<dbReference type="OrthoDB" id="258143at2759"/>
<organism evidence="13 14">
    <name type="scientific">Cryoendolithus antarcticus</name>
    <dbReference type="NCBI Taxonomy" id="1507870"/>
    <lineage>
        <taxon>Eukaryota</taxon>
        <taxon>Fungi</taxon>
        <taxon>Dikarya</taxon>
        <taxon>Ascomycota</taxon>
        <taxon>Pezizomycotina</taxon>
        <taxon>Dothideomycetes</taxon>
        <taxon>Dothideomycetidae</taxon>
        <taxon>Cladosporiales</taxon>
        <taxon>Cladosporiaceae</taxon>
        <taxon>Cryoendolithus</taxon>
    </lineage>
</organism>
<dbReference type="InterPro" id="IPR045116">
    <property type="entry name" value="Clp1/Grc3"/>
</dbReference>
<dbReference type="InterPro" id="IPR038238">
    <property type="entry name" value="Clp1_C_sf"/>
</dbReference>
<evidence type="ECO:0000256" key="9">
    <source>
        <dbReference type="HAMAP-Rule" id="MF_03035"/>
    </source>
</evidence>
<dbReference type="Pfam" id="PF16573">
    <property type="entry name" value="CLP1_N"/>
    <property type="match status" value="1"/>
</dbReference>
<accession>A0A1V8TE12</accession>
<dbReference type="InParanoid" id="A0A1V8TE12"/>
<feature type="domain" description="Clp1 N-terminal" evidence="11">
    <location>
        <begin position="36"/>
        <end position="126"/>
    </location>
</feature>
<dbReference type="EMBL" id="NAJO01000010">
    <property type="protein sequence ID" value="OQO09616.1"/>
    <property type="molecule type" value="Genomic_DNA"/>
</dbReference>
<feature type="domain" description="Clp1 P-loop" evidence="12">
    <location>
        <begin position="142"/>
        <end position="346"/>
    </location>
</feature>
<dbReference type="AlphaFoldDB" id="A0A1V8TE12"/>
<comment type="caution">
    <text evidence="13">The sequence shown here is derived from an EMBL/GenBank/DDBJ whole genome shotgun (WGS) entry which is preliminary data.</text>
</comment>
<dbReference type="HAMAP" id="MF_03035">
    <property type="entry name" value="Clp1"/>
    <property type="match status" value="1"/>
</dbReference>
<feature type="binding site" evidence="9">
    <location>
        <position position="80"/>
    </location>
    <ligand>
        <name>ATP</name>
        <dbReference type="ChEBI" id="CHEBI:30616"/>
    </ligand>
</feature>
<dbReference type="InterPro" id="IPR028606">
    <property type="entry name" value="Clp1"/>
</dbReference>
<dbReference type="Gene3D" id="3.40.50.300">
    <property type="entry name" value="P-loop containing nucleotide triphosphate hydrolases"/>
    <property type="match status" value="1"/>
</dbReference>
<evidence type="ECO:0000256" key="8">
    <source>
        <dbReference type="ARBA" id="ARBA00023242"/>
    </source>
</evidence>
<evidence type="ECO:0000313" key="13">
    <source>
        <dbReference type="EMBL" id="OQO09616.1"/>
    </source>
</evidence>
<dbReference type="FunFam" id="2.60.120.1030:FF:000001">
    <property type="entry name" value="Protein CLP1 homolog 5"/>
    <property type="match status" value="1"/>
</dbReference>
<gene>
    <name evidence="9" type="primary">CLP1</name>
    <name evidence="13" type="ORF">B0A48_05018</name>
</gene>
<dbReference type="InterPro" id="IPR032324">
    <property type="entry name" value="Clp1_N"/>
</dbReference>
<evidence type="ECO:0000259" key="10">
    <source>
        <dbReference type="Pfam" id="PF06807"/>
    </source>
</evidence>
<comment type="function">
    <text evidence="9">Required for endonucleolytic cleavage during polyadenylation-dependent pre-mRNA 3'-end formation.</text>
</comment>
<dbReference type="Pfam" id="PF16575">
    <property type="entry name" value="CLP1_P"/>
    <property type="match status" value="1"/>
</dbReference>
<dbReference type="GO" id="GO:0005849">
    <property type="term" value="C:mRNA cleavage factor complex"/>
    <property type="evidence" value="ECO:0007669"/>
    <property type="project" value="UniProtKB-UniRule"/>
</dbReference>
<dbReference type="SUPFAM" id="SSF52540">
    <property type="entry name" value="P-loop containing nucleoside triphosphate hydrolases"/>
    <property type="match status" value="1"/>
</dbReference>
<dbReference type="InterPro" id="IPR032319">
    <property type="entry name" value="CLP1_P"/>
</dbReference>
<evidence type="ECO:0000256" key="2">
    <source>
        <dbReference type="ARBA" id="ARBA00004123"/>
    </source>
</evidence>
<proteinExistence type="inferred from homology"/>
<keyword evidence="7 9" id="KW-0067">ATP-binding</keyword>
<dbReference type="InterPro" id="IPR038239">
    <property type="entry name" value="Clp1_N_sf"/>
</dbReference>
<comment type="subcellular location">
    <subcellularLocation>
        <location evidence="2 9">Nucleus</location>
    </subcellularLocation>
</comment>
<evidence type="ECO:0000259" key="11">
    <source>
        <dbReference type="Pfam" id="PF16573"/>
    </source>
</evidence>
<dbReference type="PANTHER" id="PTHR12755">
    <property type="entry name" value="CLEAVAGE/POLYADENYLATION FACTOR IA SUBUNIT CLP1P"/>
    <property type="match status" value="1"/>
</dbReference>
<evidence type="ECO:0000256" key="7">
    <source>
        <dbReference type="ARBA" id="ARBA00022840"/>
    </source>
</evidence>
<keyword evidence="5 9" id="KW-0507">mRNA processing</keyword>
<dbReference type="InterPro" id="IPR027417">
    <property type="entry name" value="P-loop_NTPase"/>
</dbReference>
<keyword evidence="8 9" id="KW-0539">Nucleus</keyword>
<keyword evidence="6 9" id="KW-0547">Nucleotide-binding</keyword>